<dbReference type="GO" id="GO:0008360">
    <property type="term" value="P:regulation of cell shape"/>
    <property type="evidence" value="ECO:0007669"/>
    <property type="project" value="UniProtKB-KW"/>
</dbReference>
<name>A0A4R1BAP9_9BACT</name>
<feature type="transmembrane region" description="Helical" evidence="8">
    <location>
        <begin position="212"/>
        <end position="228"/>
    </location>
</feature>
<feature type="transmembrane region" description="Helical" evidence="8">
    <location>
        <begin position="56"/>
        <end position="72"/>
    </location>
</feature>
<dbReference type="EMBL" id="SJZI01000042">
    <property type="protein sequence ID" value="TCJ14056.1"/>
    <property type="molecule type" value="Genomic_DNA"/>
</dbReference>
<feature type="transmembrane region" description="Helical" evidence="8">
    <location>
        <begin position="186"/>
        <end position="206"/>
    </location>
</feature>
<keyword evidence="3" id="KW-0133">Cell shape</keyword>
<evidence type="ECO:0000256" key="5">
    <source>
        <dbReference type="ARBA" id="ARBA00023136"/>
    </source>
</evidence>
<dbReference type="Proteomes" id="UP000295334">
    <property type="component" value="Unassembled WGS sequence"/>
</dbReference>
<dbReference type="GO" id="GO:0032153">
    <property type="term" value="C:cell division site"/>
    <property type="evidence" value="ECO:0007669"/>
    <property type="project" value="TreeGrafter"/>
</dbReference>
<dbReference type="PROSITE" id="PS00428">
    <property type="entry name" value="FTSW_RODA_SPOVE"/>
    <property type="match status" value="1"/>
</dbReference>
<evidence type="ECO:0000256" key="6">
    <source>
        <dbReference type="ARBA" id="ARBA00032370"/>
    </source>
</evidence>
<dbReference type="InterPro" id="IPR001182">
    <property type="entry name" value="FtsW/RodA"/>
</dbReference>
<feature type="transmembrane region" description="Helical" evidence="8">
    <location>
        <begin position="84"/>
        <end position="101"/>
    </location>
</feature>
<dbReference type="PANTHER" id="PTHR30474">
    <property type="entry name" value="CELL CYCLE PROTEIN"/>
    <property type="match status" value="1"/>
</dbReference>
<comment type="caution">
    <text evidence="9">The sequence shown here is derived from an EMBL/GenBank/DDBJ whole genome shotgun (WGS) entry which is preliminary data.</text>
</comment>
<organism evidence="9 10">
    <name type="scientific">Flaviaesturariibacter flavus</name>
    <dbReference type="NCBI Taxonomy" id="2502780"/>
    <lineage>
        <taxon>Bacteria</taxon>
        <taxon>Pseudomonadati</taxon>
        <taxon>Bacteroidota</taxon>
        <taxon>Chitinophagia</taxon>
        <taxon>Chitinophagales</taxon>
        <taxon>Chitinophagaceae</taxon>
        <taxon>Flaviaestuariibacter</taxon>
    </lineage>
</organism>
<sequence length="445" mass="49543">MSKSKGTISKGIDPVLIWLYLLLVGIGITAIFGVTYKEGDPVVSSFFSFKTDYSKQLYFFGIAIILGIFILLTDSKFFTATANLWYAMGIVLLLLVFPFHSRVKGTESIIRFGGFQFQPAEFCKVCVCLALAKYFSQVDLNFTRTRSQLIAAALAITPAMMSILQHETGLALVYFSFFIVMYREGLPATILVVGFSFAVLVVATLLLEKNTLALILIAITALVIYLFRRQVRRDRGLLVKIALVGILCVGIQRFAVPFIFKHVLQPHQVERIFSTIGRDLPEEYKRPIAEETGNAPKKKDVDYNVKQSKIAIGSGGLVGKGLLRGTQTRFDFVPEQRTDFIFCTIGEGFGFAGTVTLLIIYLLLLFRIVAVAERQRSTFSRVYAYGVASVFFFHIAVNVCMTIGLAPVIGIPLPFISYGGTALITFTLLLFILIRLDADRQMVLR</sequence>
<evidence type="ECO:0000256" key="2">
    <source>
        <dbReference type="ARBA" id="ARBA00022692"/>
    </source>
</evidence>
<keyword evidence="5 8" id="KW-0472">Membrane</keyword>
<evidence type="ECO:0000313" key="9">
    <source>
        <dbReference type="EMBL" id="TCJ14056.1"/>
    </source>
</evidence>
<dbReference type="InterPro" id="IPR018365">
    <property type="entry name" value="Cell_cycle_FtsW-rel_CS"/>
</dbReference>
<dbReference type="Pfam" id="PF01098">
    <property type="entry name" value="FTSW_RODA_SPOVE"/>
    <property type="match status" value="1"/>
</dbReference>
<keyword evidence="10" id="KW-1185">Reference proteome</keyword>
<dbReference type="AlphaFoldDB" id="A0A4R1BAP9"/>
<evidence type="ECO:0000256" key="8">
    <source>
        <dbReference type="SAM" id="Phobius"/>
    </source>
</evidence>
<dbReference type="GO" id="GO:0051301">
    <property type="term" value="P:cell division"/>
    <property type="evidence" value="ECO:0007669"/>
    <property type="project" value="InterPro"/>
</dbReference>
<evidence type="ECO:0000256" key="4">
    <source>
        <dbReference type="ARBA" id="ARBA00022989"/>
    </source>
</evidence>
<feature type="transmembrane region" description="Helical" evidence="8">
    <location>
        <begin position="12"/>
        <end position="36"/>
    </location>
</feature>
<dbReference type="PANTHER" id="PTHR30474:SF1">
    <property type="entry name" value="PEPTIDOGLYCAN GLYCOSYLTRANSFERASE MRDB"/>
    <property type="match status" value="1"/>
</dbReference>
<gene>
    <name evidence="9" type="ORF">EPD60_08565</name>
</gene>
<dbReference type="GO" id="GO:0015648">
    <property type="term" value="F:lipid-linked peptidoglycan transporter activity"/>
    <property type="evidence" value="ECO:0007669"/>
    <property type="project" value="TreeGrafter"/>
</dbReference>
<comment type="subcellular location">
    <subcellularLocation>
        <location evidence="1">Membrane</location>
        <topology evidence="1">Multi-pass membrane protein</topology>
    </subcellularLocation>
</comment>
<protein>
    <recommendedName>
        <fullName evidence="7">Cell wall polymerase</fullName>
    </recommendedName>
    <alternativeName>
        <fullName evidence="6">Peptidoglycan polymerase</fullName>
    </alternativeName>
</protein>
<dbReference type="RefSeq" id="WP_131448803.1">
    <property type="nucleotide sequence ID" value="NZ_SJZI01000042.1"/>
</dbReference>
<dbReference type="NCBIfam" id="NF037961">
    <property type="entry name" value="RodA_shape"/>
    <property type="match status" value="1"/>
</dbReference>
<feature type="transmembrane region" description="Helical" evidence="8">
    <location>
        <begin position="415"/>
        <end position="436"/>
    </location>
</feature>
<accession>A0A4R1BAP9</accession>
<dbReference type="OrthoDB" id="9768187at2"/>
<evidence type="ECO:0000313" key="10">
    <source>
        <dbReference type="Proteomes" id="UP000295334"/>
    </source>
</evidence>
<reference evidence="9 10" key="1">
    <citation type="submission" date="2019-03" db="EMBL/GenBank/DDBJ databases">
        <authorList>
            <person name="Kim M.K.M."/>
        </authorList>
    </citation>
    <scope>NUCLEOTIDE SEQUENCE [LARGE SCALE GENOMIC DNA]</scope>
    <source>
        <strain evidence="9 10">17J68-12</strain>
    </source>
</reference>
<feature type="transmembrane region" description="Helical" evidence="8">
    <location>
        <begin position="349"/>
        <end position="370"/>
    </location>
</feature>
<keyword evidence="2 8" id="KW-0812">Transmembrane</keyword>
<evidence type="ECO:0000256" key="3">
    <source>
        <dbReference type="ARBA" id="ARBA00022960"/>
    </source>
</evidence>
<proteinExistence type="predicted"/>
<evidence type="ECO:0000256" key="7">
    <source>
        <dbReference type="ARBA" id="ARBA00033270"/>
    </source>
</evidence>
<feature type="transmembrane region" description="Helical" evidence="8">
    <location>
        <begin position="237"/>
        <end position="260"/>
    </location>
</feature>
<dbReference type="GO" id="GO:0005886">
    <property type="term" value="C:plasma membrane"/>
    <property type="evidence" value="ECO:0007669"/>
    <property type="project" value="TreeGrafter"/>
</dbReference>
<keyword evidence="4 8" id="KW-1133">Transmembrane helix</keyword>
<evidence type="ECO:0000256" key="1">
    <source>
        <dbReference type="ARBA" id="ARBA00004141"/>
    </source>
</evidence>
<feature type="transmembrane region" description="Helical" evidence="8">
    <location>
        <begin position="382"/>
        <end position="409"/>
    </location>
</feature>